<keyword evidence="2" id="KW-0238">DNA-binding</keyword>
<evidence type="ECO:0000259" key="5">
    <source>
        <dbReference type="PROSITE" id="PS50949"/>
    </source>
</evidence>
<gene>
    <name evidence="6" type="ORF">Vlu01_18410</name>
</gene>
<dbReference type="InterPro" id="IPR000524">
    <property type="entry name" value="Tscrpt_reg_HTH_GntR"/>
</dbReference>
<dbReference type="CDD" id="cd07377">
    <property type="entry name" value="WHTH_GntR"/>
    <property type="match status" value="1"/>
</dbReference>
<dbReference type="Proteomes" id="UP000643165">
    <property type="component" value="Unassembled WGS sequence"/>
</dbReference>
<dbReference type="Pfam" id="PF00392">
    <property type="entry name" value="GntR"/>
    <property type="match status" value="1"/>
</dbReference>
<accession>A0ABQ4ITG5</accession>
<evidence type="ECO:0000256" key="1">
    <source>
        <dbReference type="ARBA" id="ARBA00023015"/>
    </source>
</evidence>
<reference evidence="6 7" key="1">
    <citation type="submission" date="2021-01" db="EMBL/GenBank/DDBJ databases">
        <title>Whole genome shotgun sequence of Verrucosispora lutea NBRC 106530.</title>
        <authorList>
            <person name="Komaki H."/>
            <person name="Tamura T."/>
        </authorList>
    </citation>
    <scope>NUCLEOTIDE SEQUENCE [LARGE SCALE GENOMIC DNA]</scope>
    <source>
        <strain evidence="6 7">NBRC 106530</strain>
    </source>
</reference>
<keyword evidence="7" id="KW-1185">Reference proteome</keyword>
<name>A0ABQ4ITG5_9ACTN</name>
<feature type="region of interest" description="Disordered" evidence="4">
    <location>
        <begin position="64"/>
        <end position="88"/>
    </location>
</feature>
<organism evidence="6 7">
    <name type="scientific">Micromonospora lutea</name>
    <dbReference type="NCBI Taxonomy" id="419825"/>
    <lineage>
        <taxon>Bacteria</taxon>
        <taxon>Bacillati</taxon>
        <taxon>Actinomycetota</taxon>
        <taxon>Actinomycetes</taxon>
        <taxon>Micromonosporales</taxon>
        <taxon>Micromonosporaceae</taxon>
        <taxon>Micromonospora</taxon>
    </lineage>
</organism>
<feature type="domain" description="HTH gntR-type" evidence="5">
    <location>
        <begin position="8"/>
        <end position="76"/>
    </location>
</feature>
<evidence type="ECO:0000256" key="4">
    <source>
        <dbReference type="SAM" id="MobiDB-lite"/>
    </source>
</evidence>
<dbReference type="SMART" id="SM00345">
    <property type="entry name" value="HTH_GNTR"/>
    <property type="match status" value="1"/>
</dbReference>
<dbReference type="Gene3D" id="1.10.10.10">
    <property type="entry name" value="Winged helix-like DNA-binding domain superfamily/Winged helix DNA-binding domain"/>
    <property type="match status" value="1"/>
</dbReference>
<dbReference type="PANTHER" id="PTHR44846:SF1">
    <property type="entry name" value="MANNOSYL-D-GLYCERATE TRANSPORT_METABOLISM SYSTEM REPRESSOR MNGR-RELATED"/>
    <property type="match status" value="1"/>
</dbReference>
<dbReference type="RefSeq" id="WP_203996580.1">
    <property type="nucleotide sequence ID" value="NZ_BOPB01000009.1"/>
</dbReference>
<evidence type="ECO:0000256" key="2">
    <source>
        <dbReference type="ARBA" id="ARBA00023125"/>
    </source>
</evidence>
<comment type="caution">
    <text evidence="6">The sequence shown here is derived from an EMBL/GenBank/DDBJ whole genome shotgun (WGS) entry which is preliminary data.</text>
</comment>
<keyword evidence="1" id="KW-0805">Transcription regulation</keyword>
<evidence type="ECO:0000256" key="3">
    <source>
        <dbReference type="ARBA" id="ARBA00023163"/>
    </source>
</evidence>
<dbReference type="EMBL" id="BOPB01000009">
    <property type="protein sequence ID" value="GIJ21217.1"/>
    <property type="molecule type" value="Genomic_DNA"/>
</dbReference>
<evidence type="ECO:0000313" key="7">
    <source>
        <dbReference type="Proteomes" id="UP000643165"/>
    </source>
</evidence>
<sequence>MPTPHYGQPRYRVIADELRERIESAVIPPGALLPAESVLAAEFRAARGTIRKAIAVLREEGFATTEHGRGTYATPQTENPPDEADASQRVMSADARLATLFQVEVGTALIEQEKVIRQGEQVKTVIRAYHVHDTGQ</sequence>
<protein>
    <recommendedName>
        <fullName evidence="5">HTH gntR-type domain-containing protein</fullName>
    </recommendedName>
</protein>
<dbReference type="InterPro" id="IPR036390">
    <property type="entry name" value="WH_DNA-bd_sf"/>
</dbReference>
<dbReference type="PRINTS" id="PR00035">
    <property type="entry name" value="HTHGNTR"/>
</dbReference>
<keyword evidence="3" id="KW-0804">Transcription</keyword>
<dbReference type="PROSITE" id="PS50949">
    <property type="entry name" value="HTH_GNTR"/>
    <property type="match status" value="1"/>
</dbReference>
<dbReference type="SUPFAM" id="SSF46785">
    <property type="entry name" value="Winged helix' DNA-binding domain"/>
    <property type="match status" value="1"/>
</dbReference>
<dbReference type="InterPro" id="IPR050679">
    <property type="entry name" value="Bact_HTH_transcr_reg"/>
</dbReference>
<dbReference type="InterPro" id="IPR036388">
    <property type="entry name" value="WH-like_DNA-bd_sf"/>
</dbReference>
<dbReference type="PANTHER" id="PTHR44846">
    <property type="entry name" value="MANNOSYL-D-GLYCERATE TRANSPORT/METABOLISM SYSTEM REPRESSOR MNGR-RELATED"/>
    <property type="match status" value="1"/>
</dbReference>
<proteinExistence type="predicted"/>
<evidence type="ECO:0000313" key="6">
    <source>
        <dbReference type="EMBL" id="GIJ21217.1"/>
    </source>
</evidence>